<gene>
    <name evidence="1" type="ordered locus">MGMSRv2__2596</name>
</gene>
<dbReference type="HOGENOM" id="CLU_2356391_0_0_5"/>
<sequence>MGRDDIGRRGHFHARPVPNLSFLFPTSSQNPDRPLVGERVVLPDLFPTVPNHRQGLGTLEAPEILVVPNLSIVPNLFESYWRQRKKNAYGCPIKMV</sequence>
<keyword evidence="2" id="KW-1185">Reference proteome</keyword>
<evidence type="ECO:0000313" key="2">
    <source>
        <dbReference type="Proteomes" id="UP000018922"/>
    </source>
</evidence>
<organism evidence="1 2">
    <name type="scientific">Magnetospirillum gryphiswaldense (strain DSM 6361 / JCM 21280 / NBRC 15271 / MSR-1)</name>
    <dbReference type="NCBI Taxonomy" id="431944"/>
    <lineage>
        <taxon>Bacteria</taxon>
        <taxon>Pseudomonadati</taxon>
        <taxon>Pseudomonadota</taxon>
        <taxon>Alphaproteobacteria</taxon>
        <taxon>Rhodospirillales</taxon>
        <taxon>Rhodospirillaceae</taxon>
        <taxon>Magnetospirillum</taxon>
    </lineage>
</organism>
<dbReference type="AlphaFoldDB" id="V6F699"/>
<protein>
    <submittedName>
        <fullName evidence="1">Uncharacterized protein</fullName>
    </submittedName>
</protein>
<evidence type="ECO:0000313" key="1">
    <source>
        <dbReference type="EMBL" id="CDK99811.1"/>
    </source>
</evidence>
<dbReference type="Proteomes" id="UP000018922">
    <property type="component" value="Chromosome I"/>
</dbReference>
<accession>V6F699</accession>
<reference evidence="1 2" key="1">
    <citation type="journal article" date="2014" name="Genome Announc.">
        <title>Complete genome sequence of Magnetospirillum gryphiswaldense MSR-1.</title>
        <authorList>
            <person name="Wang X."/>
            <person name="Wang Q."/>
            <person name="Zhang W."/>
            <person name="Wang Y."/>
            <person name="Li L."/>
            <person name="Wen T."/>
            <person name="Zhang T."/>
            <person name="Zhang Y."/>
            <person name="Xu J."/>
            <person name="Hu J."/>
            <person name="Li S."/>
            <person name="Liu L."/>
            <person name="Liu J."/>
            <person name="Jiang W."/>
            <person name="Tian J."/>
            <person name="Li Y."/>
            <person name="Schuler D."/>
            <person name="Wang L."/>
            <person name="Li J."/>
        </authorList>
    </citation>
    <scope>NUCLEOTIDE SEQUENCE [LARGE SCALE GENOMIC DNA]</scope>
    <source>
        <strain evidence="2">DSM 6361 / JCM 21280 / NBRC 15271 / MSR-1</strain>
    </source>
</reference>
<dbReference type="STRING" id="1430440.MGMSRv2__2596"/>
<dbReference type="KEGG" id="mgy:MGMSRv2__2596"/>
<dbReference type="EMBL" id="HG794546">
    <property type="protein sequence ID" value="CDK99811.1"/>
    <property type="molecule type" value="Genomic_DNA"/>
</dbReference>
<name>V6F699_MAGGM</name>
<proteinExistence type="predicted"/>